<dbReference type="Pfam" id="PF04542">
    <property type="entry name" value="Sigma70_r2"/>
    <property type="match status" value="1"/>
</dbReference>
<feature type="domain" description="RNA polymerase sigma factor 70 region 4 type 2" evidence="8">
    <location>
        <begin position="101"/>
        <end position="153"/>
    </location>
</feature>
<reference evidence="9 10" key="1">
    <citation type="submission" date="2020-08" db="EMBL/GenBank/DDBJ databases">
        <authorList>
            <person name="Seo M.-J."/>
        </authorList>
    </citation>
    <scope>NUCLEOTIDE SEQUENCE [LARGE SCALE GENOMIC DNA]</scope>
    <source>
        <strain evidence="9 10">KIGAM211</strain>
    </source>
</reference>
<dbReference type="Gene3D" id="1.10.10.10">
    <property type="entry name" value="Winged helix-like DNA-binding domain superfamily/Winged helix DNA-binding domain"/>
    <property type="match status" value="1"/>
</dbReference>
<dbReference type="InterPro" id="IPR013324">
    <property type="entry name" value="RNA_pol_sigma_r3/r4-like"/>
</dbReference>
<evidence type="ECO:0000256" key="6">
    <source>
        <dbReference type="SAM" id="MobiDB-lite"/>
    </source>
</evidence>
<dbReference type="Gene3D" id="1.10.1740.10">
    <property type="match status" value="1"/>
</dbReference>
<dbReference type="InterPro" id="IPR013325">
    <property type="entry name" value="RNA_pol_sigma_r2"/>
</dbReference>
<keyword evidence="5" id="KW-0804">Transcription</keyword>
<keyword evidence="10" id="KW-1185">Reference proteome</keyword>
<dbReference type="GO" id="GO:0006352">
    <property type="term" value="P:DNA-templated transcription initiation"/>
    <property type="evidence" value="ECO:0007669"/>
    <property type="project" value="InterPro"/>
</dbReference>
<evidence type="ECO:0000256" key="5">
    <source>
        <dbReference type="ARBA" id="ARBA00023163"/>
    </source>
</evidence>
<dbReference type="InterPro" id="IPR007627">
    <property type="entry name" value="RNA_pol_sigma70_r2"/>
</dbReference>
<gene>
    <name evidence="9" type="ORF">H5V45_15390</name>
</gene>
<evidence type="ECO:0000313" key="10">
    <source>
        <dbReference type="Proteomes" id="UP000523955"/>
    </source>
</evidence>
<dbReference type="SUPFAM" id="SSF88659">
    <property type="entry name" value="Sigma3 and sigma4 domains of RNA polymerase sigma factors"/>
    <property type="match status" value="1"/>
</dbReference>
<evidence type="ECO:0000259" key="8">
    <source>
        <dbReference type="Pfam" id="PF08281"/>
    </source>
</evidence>
<dbReference type="GO" id="GO:0003677">
    <property type="term" value="F:DNA binding"/>
    <property type="evidence" value="ECO:0007669"/>
    <property type="project" value="UniProtKB-KW"/>
</dbReference>
<dbReference type="Pfam" id="PF08281">
    <property type="entry name" value="Sigma70_r4_2"/>
    <property type="match status" value="1"/>
</dbReference>
<organism evidence="9 10">
    <name type="scientific">Nocardioides luti</name>
    <dbReference type="NCBI Taxonomy" id="2761101"/>
    <lineage>
        <taxon>Bacteria</taxon>
        <taxon>Bacillati</taxon>
        <taxon>Actinomycetota</taxon>
        <taxon>Actinomycetes</taxon>
        <taxon>Propionibacteriales</taxon>
        <taxon>Nocardioidaceae</taxon>
        <taxon>Nocardioides</taxon>
    </lineage>
</organism>
<dbReference type="RefSeq" id="WP_185253735.1">
    <property type="nucleotide sequence ID" value="NZ_JACKXE010000001.1"/>
</dbReference>
<dbReference type="SUPFAM" id="SSF88946">
    <property type="entry name" value="Sigma2 domain of RNA polymerase sigma factors"/>
    <property type="match status" value="1"/>
</dbReference>
<evidence type="ECO:0000256" key="3">
    <source>
        <dbReference type="ARBA" id="ARBA00023082"/>
    </source>
</evidence>
<dbReference type="InterPro" id="IPR013249">
    <property type="entry name" value="RNA_pol_sigma70_r4_t2"/>
</dbReference>
<dbReference type="Proteomes" id="UP000523955">
    <property type="component" value="Unassembled WGS sequence"/>
</dbReference>
<comment type="caution">
    <text evidence="9">The sequence shown here is derived from an EMBL/GenBank/DDBJ whole genome shotgun (WGS) entry which is preliminary data.</text>
</comment>
<dbReference type="PANTHER" id="PTHR43133:SF50">
    <property type="entry name" value="ECF RNA POLYMERASE SIGMA FACTOR SIGM"/>
    <property type="match status" value="1"/>
</dbReference>
<feature type="domain" description="RNA polymerase sigma-70 region 2" evidence="7">
    <location>
        <begin position="19"/>
        <end position="78"/>
    </location>
</feature>
<dbReference type="EMBL" id="JACKXE010000001">
    <property type="protein sequence ID" value="MBB6628709.1"/>
    <property type="molecule type" value="Genomic_DNA"/>
</dbReference>
<dbReference type="InterPro" id="IPR036388">
    <property type="entry name" value="WH-like_DNA-bd_sf"/>
</dbReference>
<dbReference type="PANTHER" id="PTHR43133">
    <property type="entry name" value="RNA POLYMERASE ECF-TYPE SIGMA FACTO"/>
    <property type="match status" value="1"/>
</dbReference>
<evidence type="ECO:0000313" key="9">
    <source>
        <dbReference type="EMBL" id="MBB6628709.1"/>
    </source>
</evidence>
<keyword evidence="2" id="KW-0805">Transcription regulation</keyword>
<keyword evidence="4" id="KW-0238">DNA-binding</keyword>
<comment type="similarity">
    <text evidence="1">Belongs to the sigma-70 factor family. ECF subfamily.</text>
</comment>
<dbReference type="NCBIfam" id="TIGR02983">
    <property type="entry name" value="SigE-fam_strep"/>
    <property type="match status" value="1"/>
</dbReference>
<dbReference type="InterPro" id="IPR014325">
    <property type="entry name" value="RNA_pol_sigma-E_actinobac"/>
</dbReference>
<accession>A0A7X0VBF0</accession>
<evidence type="ECO:0000256" key="1">
    <source>
        <dbReference type="ARBA" id="ARBA00010641"/>
    </source>
</evidence>
<dbReference type="CDD" id="cd06171">
    <property type="entry name" value="Sigma70_r4"/>
    <property type="match status" value="1"/>
</dbReference>
<dbReference type="GO" id="GO:0016987">
    <property type="term" value="F:sigma factor activity"/>
    <property type="evidence" value="ECO:0007669"/>
    <property type="project" value="UniProtKB-KW"/>
</dbReference>
<evidence type="ECO:0000256" key="2">
    <source>
        <dbReference type="ARBA" id="ARBA00023015"/>
    </source>
</evidence>
<feature type="region of interest" description="Disordered" evidence="6">
    <location>
        <begin position="72"/>
        <end position="91"/>
    </location>
</feature>
<name>A0A7X0VBF0_9ACTN</name>
<keyword evidence="3" id="KW-0731">Sigma factor</keyword>
<evidence type="ECO:0000259" key="7">
    <source>
        <dbReference type="Pfam" id="PF04542"/>
    </source>
</evidence>
<sequence length="167" mass="19028">MAGPEIEFSEFMEARWAPLYRTAYLLTGDRHEAEDLLQGALARTCVRWDGIRDKRAADAYVRQAMVHQMSRQWRRRGREVPTDELPDAGHAGGLDVRADHLALWDEIRRLPPRMRATLVLRYVEDLTEAATARELGCSVGAVKSQTHHALKRLRAALPDLQLVEEMS</sequence>
<dbReference type="NCBIfam" id="TIGR02937">
    <property type="entry name" value="sigma70-ECF"/>
    <property type="match status" value="1"/>
</dbReference>
<evidence type="ECO:0000256" key="4">
    <source>
        <dbReference type="ARBA" id="ARBA00023125"/>
    </source>
</evidence>
<dbReference type="AlphaFoldDB" id="A0A7X0VBF0"/>
<proteinExistence type="inferred from homology"/>
<protein>
    <submittedName>
        <fullName evidence="9">SigE family RNA polymerase sigma factor</fullName>
    </submittedName>
</protein>
<dbReference type="InterPro" id="IPR039425">
    <property type="entry name" value="RNA_pol_sigma-70-like"/>
</dbReference>
<dbReference type="InterPro" id="IPR014284">
    <property type="entry name" value="RNA_pol_sigma-70_dom"/>
</dbReference>